<keyword evidence="2" id="KW-1185">Reference proteome</keyword>
<dbReference type="Pfam" id="PF14286">
    <property type="entry name" value="DHHW"/>
    <property type="match status" value="1"/>
</dbReference>
<sequence length="403" mass="45242">MSKKTKKKAKNKTLPHNGHIITAAVFLILVFGMTSAGVISPDRKFSEMENRTLQQVPEFTAERLTKGDFTKDIEKYMSDQIFLKDELVTLKTTADSLLGKNYMNGVYLAEDGFYIQDYHEDTARVDMNISFLNTFAEELDSDIPVTFLLVPNASCVLKDKLPSVNKCEDQHATAEHIRGILSDRITLAYPEEALRSEGGNCYYRTDHHWTSLGAELGYSVLRQTMGLPAVNSFEKTTSELTGFYGTLYSKAPSSWAKSDTIKQVTYEGNDITVKYVSKGGDHAVPAECREIDGIPAKQGLFVKAPENTKDKYASIMGGNFALCEIDTSAPSDERVLLLKDSYANAVLPELCNQFGHISMIDLRYYHFEEETVSEYVKSHDIDRVICIYNIDFVNSDSNFGYLE</sequence>
<dbReference type="InterPro" id="IPR025945">
    <property type="entry name" value="DHHW"/>
</dbReference>
<dbReference type="Proteomes" id="UP000021369">
    <property type="component" value="Unassembled WGS sequence"/>
</dbReference>
<proteinExistence type="predicted"/>
<reference evidence="1 2" key="1">
    <citation type="submission" date="2013-06" db="EMBL/GenBank/DDBJ databases">
        <title>Rumen cellulosomics: divergent fiber-degrading strategies revealed by comparative genome-wide analysis of six Ruminococcal strains.</title>
        <authorList>
            <person name="Dassa B."/>
            <person name="Borovok I."/>
            <person name="Lamed R."/>
            <person name="Flint H."/>
            <person name="Yeoman C.J."/>
            <person name="White B."/>
            <person name="Bayer E.A."/>
        </authorList>
    </citation>
    <scope>NUCLEOTIDE SEQUENCE [LARGE SCALE GENOMIC DNA]</scope>
    <source>
        <strain evidence="1 2">SY3</strain>
    </source>
</reference>
<evidence type="ECO:0000313" key="1">
    <source>
        <dbReference type="EMBL" id="EXM38927.1"/>
    </source>
</evidence>
<dbReference type="RefSeq" id="WP_037288251.1">
    <property type="nucleotide sequence ID" value="NZ_JEOB01000003.1"/>
</dbReference>
<gene>
    <name evidence="1" type="ORF">RASY3_11405</name>
</gene>
<dbReference type="OrthoDB" id="175771at2"/>
<organism evidence="1 2">
    <name type="scientific">Ruminococcus albus SY3</name>
    <dbReference type="NCBI Taxonomy" id="1341156"/>
    <lineage>
        <taxon>Bacteria</taxon>
        <taxon>Bacillati</taxon>
        <taxon>Bacillota</taxon>
        <taxon>Clostridia</taxon>
        <taxon>Eubacteriales</taxon>
        <taxon>Oscillospiraceae</taxon>
        <taxon>Ruminococcus</taxon>
    </lineage>
</organism>
<name>A0A011V0E8_RUMAL</name>
<protein>
    <recommendedName>
        <fullName evidence="3">AlgX/AlgJ SGNH hydrolase-like domain-containing protein</fullName>
    </recommendedName>
</protein>
<dbReference type="AlphaFoldDB" id="A0A011V0E8"/>
<dbReference type="EMBL" id="JEOB01000003">
    <property type="protein sequence ID" value="EXM38927.1"/>
    <property type="molecule type" value="Genomic_DNA"/>
</dbReference>
<comment type="caution">
    <text evidence="1">The sequence shown here is derived from an EMBL/GenBank/DDBJ whole genome shotgun (WGS) entry which is preliminary data.</text>
</comment>
<accession>A0A011V0E8</accession>
<evidence type="ECO:0008006" key="3">
    <source>
        <dbReference type="Google" id="ProtNLM"/>
    </source>
</evidence>
<dbReference type="PATRIC" id="fig|1341156.4.peg.2226"/>
<evidence type="ECO:0000313" key="2">
    <source>
        <dbReference type="Proteomes" id="UP000021369"/>
    </source>
</evidence>